<dbReference type="GO" id="GO:0006747">
    <property type="term" value="P:FAD biosynthetic process"/>
    <property type="evidence" value="ECO:0007669"/>
    <property type="project" value="TreeGrafter"/>
</dbReference>
<evidence type="ECO:0000259" key="14">
    <source>
        <dbReference type="SMART" id="SM00852"/>
    </source>
</evidence>
<organism evidence="15">
    <name type="scientific">Corethron hystrix</name>
    <dbReference type="NCBI Taxonomy" id="216773"/>
    <lineage>
        <taxon>Eukaryota</taxon>
        <taxon>Sar</taxon>
        <taxon>Stramenopiles</taxon>
        <taxon>Ochrophyta</taxon>
        <taxon>Bacillariophyta</taxon>
        <taxon>Coscinodiscophyceae</taxon>
        <taxon>Corethrophycidae</taxon>
        <taxon>Corethrales</taxon>
        <taxon>Corethraceae</taxon>
        <taxon>Corethron</taxon>
    </lineage>
</organism>
<protein>
    <recommendedName>
        <fullName evidence="2">FAD synthase</fullName>
        <ecNumber evidence="2">2.7.7.2</ecNumber>
    </recommendedName>
    <alternativeName>
        <fullName evidence="10">FAD pyrophosphorylase</fullName>
    </alternativeName>
    <alternativeName>
        <fullName evidence="11">FMN adenylyltransferase</fullName>
    </alternativeName>
</protein>
<evidence type="ECO:0000256" key="4">
    <source>
        <dbReference type="ARBA" id="ARBA00022643"/>
    </source>
</evidence>
<dbReference type="GO" id="GO:0003919">
    <property type="term" value="F:FMN adenylyltransferase activity"/>
    <property type="evidence" value="ECO:0007669"/>
    <property type="project" value="UniProtKB-EC"/>
</dbReference>
<keyword evidence="9" id="KW-0067">ATP-binding</keyword>
<dbReference type="SUPFAM" id="SSF53218">
    <property type="entry name" value="Molybdenum cofactor biosynthesis proteins"/>
    <property type="match status" value="1"/>
</dbReference>
<keyword evidence="3" id="KW-0285">Flavoprotein</keyword>
<dbReference type="InterPro" id="IPR002500">
    <property type="entry name" value="PAPS_reduct_dom"/>
</dbReference>
<evidence type="ECO:0000256" key="7">
    <source>
        <dbReference type="ARBA" id="ARBA00022741"/>
    </source>
</evidence>
<dbReference type="GO" id="GO:0005524">
    <property type="term" value="F:ATP binding"/>
    <property type="evidence" value="ECO:0007669"/>
    <property type="project" value="UniProtKB-KW"/>
</dbReference>
<name>A0A7S1FST5_9STRA</name>
<dbReference type="EC" id="2.7.7.2" evidence="2"/>
<comment type="pathway">
    <text evidence="1">Cofactor biosynthesis; FAD biosynthesis; FAD from FMN: step 1/1.</text>
</comment>
<dbReference type="PANTHER" id="PTHR23293">
    <property type="entry name" value="FAD SYNTHETASE-RELATED FMN ADENYLYLTRANSFERASE"/>
    <property type="match status" value="1"/>
</dbReference>
<comment type="catalytic activity">
    <reaction evidence="12">
        <text>FMN + ATP + H(+) = FAD + diphosphate</text>
        <dbReference type="Rhea" id="RHEA:17237"/>
        <dbReference type="ChEBI" id="CHEBI:15378"/>
        <dbReference type="ChEBI" id="CHEBI:30616"/>
        <dbReference type="ChEBI" id="CHEBI:33019"/>
        <dbReference type="ChEBI" id="CHEBI:57692"/>
        <dbReference type="ChEBI" id="CHEBI:58210"/>
        <dbReference type="EC" id="2.7.7.2"/>
    </reaction>
</comment>
<keyword evidence="6" id="KW-0548">Nucleotidyltransferase</keyword>
<dbReference type="Gene3D" id="3.40.980.10">
    <property type="entry name" value="MoaB/Mog-like domain"/>
    <property type="match status" value="1"/>
</dbReference>
<sequence length="679" mass="75303">MAMKLNRKHQRFYGRTMRATSPETTISNKNRIFALSHNSNLASILSLFLFVLPAVAVGFTIHTSKLRPMASRTVAVTMTADTSPETVSAHTSANEEWSFQAYESSLSFANSLLSCQDHYLKSHLSSSLDILLSAYRTFGGSNLSRVIGSYNGGKDAVVVMHLMRAAHALYCERNKKKIKKKLPKPRMLYFVVKDEFEEVQSFVFETAKMYDMEMIVYDGSKYSFKEGLEELVNQEAEAEKDGTLAFVLGTRSTDPNAEGQTGFCPSSDWMPPFMRVNPVLDWDYGHVWHFLRLFDLPYCSLYDEGYTSLGKIEDTRPCPALRRGDGDENGYWPAYMLADWTQERAGRISKKVKQSAPKTLESASASDSEAASTSSSNGGFPPLVGLLIIGDEILKGQTDDCNIRECAAALRQNGVPLERVSVVPDDLDVIVAEIVRMEQEVDIVVTSGGVGPTHDDVTIKAVAQALGSPLTRHQGMLNCLRERGLVKDNNNEEAINKMTMLPRNGKLQYWAGKDEWPILQCNNLFVLPGVPQFFAAKIQAIAAHLASVIDQNICTNTTCRKVVLSIDENSIVTPLNEVVEKHPCVSIGSYPFVDHPECKTVVTLEGRECPPFPEGEVGGTGGVTGRILRRRMSRSQTFDGEEMDRNVRSALSDLISLLPRGSVLRVDNEDNLPSSLRRK</sequence>
<dbReference type="InterPro" id="IPR056596">
    <property type="entry name" value="FLAD1_M"/>
</dbReference>
<evidence type="ECO:0000256" key="1">
    <source>
        <dbReference type="ARBA" id="ARBA00004726"/>
    </source>
</evidence>
<dbReference type="Gene3D" id="3.40.50.620">
    <property type="entry name" value="HUPs"/>
    <property type="match status" value="1"/>
</dbReference>
<dbReference type="SUPFAM" id="SSF52402">
    <property type="entry name" value="Adenine nucleotide alpha hydrolases-like"/>
    <property type="match status" value="1"/>
</dbReference>
<evidence type="ECO:0000256" key="10">
    <source>
        <dbReference type="ARBA" id="ARBA00031145"/>
    </source>
</evidence>
<evidence type="ECO:0000256" key="3">
    <source>
        <dbReference type="ARBA" id="ARBA00022630"/>
    </source>
</evidence>
<keyword evidence="8" id="KW-0274">FAD</keyword>
<dbReference type="InterPro" id="IPR001453">
    <property type="entry name" value="MoaB/Mog_dom"/>
</dbReference>
<dbReference type="Pfam" id="PF01507">
    <property type="entry name" value="PAPS_reduct"/>
    <property type="match status" value="1"/>
</dbReference>
<dbReference type="PANTHER" id="PTHR23293:SF9">
    <property type="entry name" value="FAD SYNTHASE"/>
    <property type="match status" value="1"/>
</dbReference>
<dbReference type="AlphaFoldDB" id="A0A7S1FST5"/>
<feature type="domain" description="MoaB/Mog" evidence="14">
    <location>
        <begin position="385"/>
        <end position="548"/>
    </location>
</feature>
<keyword evidence="4" id="KW-0288">FMN</keyword>
<evidence type="ECO:0000256" key="9">
    <source>
        <dbReference type="ARBA" id="ARBA00022840"/>
    </source>
</evidence>
<proteinExistence type="predicted"/>
<evidence type="ECO:0000256" key="8">
    <source>
        <dbReference type="ARBA" id="ARBA00022827"/>
    </source>
</evidence>
<dbReference type="Pfam" id="PF24102">
    <property type="entry name" value="FLAD1_M"/>
    <property type="match status" value="1"/>
</dbReference>
<dbReference type="InterPro" id="IPR014729">
    <property type="entry name" value="Rossmann-like_a/b/a_fold"/>
</dbReference>
<evidence type="ECO:0000256" key="6">
    <source>
        <dbReference type="ARBA" id="ARBA00022695"/>
    </source>
</evidence>
<evidence type="ECO:0000313" key="15">
    <source>
        <dbReference type="EMBL" id="CAD8887881.1"/>
    </source>
</evidence>
<reference evidence="15" key="1">
    <citation type="submission" date="2021-01" db="EMBL/GenBank/DDBJ databases">
        <authorList>
            <person name="Corre E."/>
            <person name="Pelletier E."/>
            <person name="Niang G."/>
            <person name="Scheremetjew M."/>
            <person name="Finn R."/>
            <person name="Kale V."/>
            <person name="Holt S."/>
            <person name="Cochrane G."/>
            <person name="Meng A."/>
            <person name="Brown T."/>
            <person name="Cohen L."/>
        </authorList>
    </citation>
    <scope>NUCLEOTIDE SEQUENCE</scope>
    <source>
        <strain evidence="15">308</strain>
    </source>
</reference>
<keyword evidence="7" id="KW-0547">Nucleotide-binding</keyword>
<dbReference type="CDD" id="cd23948">
    <property type="entry name" value="FAD_synthase"/>
    <property type="match status" value="1"/>
</dbReference>
<keyword evidence="5" id="KW-0808">Transferase</keyword>
<evidence type="ECO:0000256" key="12">
    <source>
        <dbReference type="ARBA" id="ARBA00049494"/>
    </source>
</evidence>
<accession>A0A7S1FST5</accession>
<gene>
    <name evidence="15" type="ORF">CHYS00102_LOCUS15079</name>
</gene>
<evidence type="ECO:0000256" key="11">
    <source>
        <dbReference type="ARBA" id="ARBA00031871"/>
    </source>
</evidence>
<feature type="region of interest" description="Disordered" evidence="13">
    <location>
        <begin position="351"/>
        <end position="376"/>
    </location>
</feature>
<dbReference type="SMART" id="SM00852">
    <property type="entry name" value="MoCF_biosynth"/>
    <property type="match status" value="1"/>
</dbReference>
<dbReference type="InterPro" id="IPR036425">
    <property type="entry name" value="MoaB/Mog-like_dom_sf"/>
</dbReference>
<dbReference type="EMBL" id="HBFR01020944">
    <property type="protein sequence ID" value="CAD8887881.1"/>
    <property type="molecule type" value="Transcribed_RNA"/>
</dbReference>
<evidence type="ECO:0000256" key="2">
    <source>
        <dbReference type="ARBA" id="ARBA00012393"/>
    </source>
</evidence>
<evidence type="ECO:0000256" key="5">
    <source>
        <dbReference type="ARBA" id="ARBA00022679"/>
    </source>
</evidence>
<evidence type="ECO:0000256" key="13">
    <source>
        <dbReference type="SAM" id="MobiDB-lite"/>
    </source>
</evidence>
<feature type="compositionally biased region" description="Low complexity" evidence="13">
    <location>
        <begin position="362"/>
        <end position="376"/>
    </location>
</feature>
<dbReference type="Pfam" id="PF00994">
    <property type="entry name" value="MoCF_biosynth"/>
    <property type="match status" value="1"/>
</dbReference>